<name>A0A229SVY9_9PSEU</name>
<proteinExistence type="predicted"/>
<evidence type="ECO:0000313" key="1">
    <source>
        <dbReference type="EMBL" id="OXM63128.1"/>
    </source>
</evidence>
<dbReference type="Proteomes" id="UP000215199">
    <property type="component" value="Unassembled WGS sequence"/>
</dbReference>
<sequence>MTDNHMTPVCANDDTPAVAVLLHSAPEDTLGSALCEACATCTDTACGELGTILDVALLEPWCAHHARQYEDGGEIQGPDIVPLDHDRARWALAKGQQP</sequence>
<accession>A0A229SVY9</accession>
<comment type="caution">
    <text evidence="1">The sequence shown here is derived from an EMBL/GenBank/DDBJ whole genome shotgun (WGS) entry which is preliminary data.</text>
</comment>
<dbReference type="EMBL" id="NMUL01000038">
    <property type="protein sequence ID" value="OXM63128.1"/>
    <property type="molecule type" value="Genomic_DNA"/>
</dbReference>
<reference evidence="2" key="1">
    <citation type="submission" date="2017-07" db="EMBL/GenBank/DDBJ databases">
        <title>Comparative genome mining reveals phylogenetic distribution patterns of secondary metabolites in Amycolatopsis.</title>
        <authorList>
            <person name="Adamek M."/>
            <person name="Alanjary M."/>
            <person name="Sales-Ortells H."/>
            <person name="Goodfellow M."/>
            <person name="Bull A.T."/>
            <person name="Kalinowski J."/>
            <person name="Ziemert N."/>
        </authorList>
    </citation>
    <scope>NUCLEOTIDE SEQUENCE [LARGE SCALE GENOMIC DNA]</scope>
    <source>
        <strain evidence="2">H5</strain>
    </source>
</reference>
<dbReference type="OrthoDB" id="3698085at2"/>
<dbReference type="RefSeq" id="WP_093951436.1">
    <property type="nucleotide sequence ID" value="NZ_NMUL01000038.1"/>
</dbReference>
<evidence type="ECO:0000313" key="2">
    <source>
        <dbReference type="Proteomes" id="UP000215199"/>
    </source>
</evidence>
<dbReference type="AlphaFoldDB" id="A0A229SVY9"/>
<organism evidence="1 2">
    <name type="scientific">Amycolatopsis vastitatis</name>
    <dbReference type="NCBI Taxonomy" id="1905142"/>
    <lineage>
        <taxon>Bacteria</taxon>
        <taxon>Bacillati</taxon>
        <taxon>Actinomycetota</taxon>
        <taxon>Actinomycetes</taxon>
        <taxon>Pseudonocardiales</taxon>
        <taxon>Pseudonocardiaceae</taxon>
        <taxon>Amycolatopsis</taxon>
    </lineage>
</organism>
<protein>
    <submittedName>
        <fullName evidence="1">Uncharacterized protein</fullName>
    </submittedName>
</protein>
<keyword evidence="2" id="KW-1185">Reference proteome</keyword>
<gene>
    <name evidence="1" type="ORF">CF165_32745</name>
</gene>